<dbReference type="SUPFAM" id="SSF51445">
    <property type="entry name" value="(Trans)glycosidases"/>
    <property type="match status" value="1"/>
</dbReference>
<comment type="function">
    <text evidence="6">Plays an important role in cellulose degradation. Shows hydrolytic activity against several glycosidic compounds.</text>
</comment>
<evidence type="ECO:0000256" key="8">
    <source>
        <dbReference type="SAM" id="MobiDB-lite"/>
    </source>
</evidence>
<evidence type="ECO:0000256" key="4">
    <source>
        <dbReference type="ARBA" id="ARBA00022801"/>
    </source>
</evidence>
<evidence type="ECO:0000313" key="9">
    <source>
        <dbReference type="EMBL" id="KAK0388069.1"/>
    </source>
</evidence>
<evidence type="ECO:0000256" key="5">
    <source>
        <dbReference type="ARBA" id="ARBA00023295"/>
    </source>
</evidence>
<keyword evidence="10" id="KW-1185">Reference proteome</keyword>
<organism evidence="9 10">
    <name type="scientific">Sarocladium strictum</name>
    <name type="common">Black bundle disease fungus</name>
    <name type="synonym">Acremonium strictum</name>
    <dbReference type="NCBI Taxonomy" id="5046"/>
    <lineage>
        <taxon>Eukaryota</taxon>
        <taxon>Fungi</taxon>
        <taxon>Dikarya</taxon>
        <taxon>Ascomycota</taxon>
        <taxon>Pezizomycotina</taxon>
        <taxon>Sordariomycetes</taxon>
        <taxon>Hypocreomycetidae</taxon>
        <taxon>Hypocreales</taxon>
        <taxon>Sarocladiaceae</taxon>
        <taxon>Sarocladium</taxon>
    </lineage>
</organism>
<evidence type="ECO:0000313" key="10">
    <source>
        <dbReference type="Proteomes" id="UP001175261"/>
    </source>
</evidence>
<feature type="region of interest" description="Disordered" evidence="8">
    <location>
        <begin position="477"/>
        <end position="508"/>
    </location>
</feature>
<proteinExistence type="inferred from homology"/>
<dbReference type="EMBL" id="JAPDFR010000003">
    <property type="protein sequence ID" value="KAK0388069.1"/>
    <property type="molecule type" value="Genomic_DNA"/>
</dbReference>
<keyword evidence="5" id="KW-0326">Glycosidase</keyword>
<dbReference type="PANTHER" id="PTHR10353:SF36">
    <property type="entry name" value="LP05116P"/>
    <property type="match status" value="1"/>
</dbReference>
<evidence type="ECO:0000256" key="6">
    <source>
        <dbReference type="ARBA" id="ARBA00056775"/>
    </source>
</evidence>
<accession>A0AA39L8S9</accession>
<feature type="compositionally biased region" description="Basic and acidic residues" evidence="8">
    <location>
        <begin position="477"/>
        <end position="488"/>
    </location>
</feature>
<dbReference type="InterPro" id="IPR033132">
    <property type="entry name" value="GH_1_N_CS"/>
</dbReference>
<dbReference type="PANTHER" id="PTHR10353">
    <property type="entry name" value="GLYCOSYL HYDROLASE"/>
    <property type="match status" value="1"/>
</dbReference>
<dbReference type="InterPro" id="IPR017853">
    <property type="entry name" value="GH"/>
</dbReference>
<dbReference type="PRINTS" id="PR00131">
    <property type="entry name" value="GLHYDRLASE1"/>
</dbReference>
<dbReference type="Pfam" id="PF00232">
    <property type="entry name" value="Glyco_hydro_1"/>
    <property type="match status" value="1"/>
</dbReference>
<dbReference type="EC" id="3.2.1.21" evidence="3"/>
<dbReference type="GO" id="GO:0080079">
    <property type="term" value="F:cellobiose glucosidase activity"/>
    <property type="evidence" value="ECO:0007669"/>
    <property type="project" value="UniProtKB-ARBA"/>
</dbReference>
<gene>
    <name evidence="9" type="ORF">NLU13_4313</name>
</gene>
<dbReference type="PROSITE" id="PS00653">
    <property type="entry name" value="GLYCOSYL_HYDROL_F1_2"/>
    <property type="match status" value="1"/>
</dbReference>
<protein>
    <recommendedName>
        <fullName evidence="3">beta-glucosidase</fullName>
        <ecNumber evidence="3">3.2.1.21</ecNumber>
    </recommendedName>
</protein>
<dbReference type="Gene3D" id="3.20.20.80">
    <property type="entry name" value="Glycosidases"/>
    <property type="match status" value="1"/>
</dbReference>
<dbReference type="GO" id="GO:0030245">
    <property type="term" value="P:cellulose catabolic process"/>
    <property type="evidence" value="ECO:0007669"/>
    <property type="project" value="UniProtKB-ARBA"/>
</dbReference>
<comment type="similarity">
    <text evidence="2 7">Belongs to the glycosyl hydrolase 1 family.</text>
</comment>
<dbReference type="InterPro" id="IPR001360">
    <property type="entry name" value="Glyco_hydro_1"/>
</dbReference>
<evidence type="ECO:0000256" key="7">
    <source>
        <dbReference type="RuleBase" id="RU003690"/>
    </source>
</evidence>
<dbReference type="FunFam" id="3.20.20.80:FF:000011">
    <property type="entry name" value="Cytosolic beta-glucosidase"/>
    <property type="match status" value="1"/>
</dbReference>
<dbReference type="Proteomes" id="UP001175261">
    <property type="component" value="Unassembled WGS sequence"/>
</dbReference>
<sequence length="508" mass="58230">MAPLPLPPNFNWGFATASYQIEGAVNEDGRGPSIWDTYCHLEPTRTKGANGDIACDHYHQYEADVDLLALYGAKSYRFSIAWSRIIPLGGRDDPVNEAGLAFYDRLIDSLLHRGIEPWVTLYHWDLPQELHDRYGGWLNVEEVQLDFERYARLLFQRYGDRVKHWITLNEPWIQSIFGYSTGGNAPGRSSTNPQSTAGDSTTEPWITGKAQIMSHARAVAAYNKDFRPSQKGQIGVSLNGDFYEPWDKNDPRDQEACERRMEFHIGWFANPMFLHQDYPKCMRDQLGDRLPRFSPSDFDILRQAECDFYGMNYYTSQFARHRPGPASDTDYVGNVDELQSNKQGEPVGTESGLHWLRSCPGMFRKHLTRVYDLYKKPIVITENGCPCPGEDKMSREESVNDLYRQEYFADHIESIAKAYNEDGTLVTGYFAWSLMDNLEWSDGYGPRFGVTFTDYETLERTPKDSALMLKDMFARRDPRRQTESHEMDYASGANEHVGAGLRSQASHL</sequence>
<comment type="caution">
    <text evidence="9">The sequence shown here is derived from an EMBL/GenBank/DDBJ whole genome shotgun (WGS) entry which is preliminary data.</text>
</comment>
<reference evidence="9" key="1">
    <citation type="submission" date="2022-10" db="EMBL/GenBank/DDBJ databases">
        <title>Determination and structural analysis of whole genome sequence of Sarocladium strictum F4-1.</title>
        <authorList>
            <person name="Hu L."/>
            <person name="Jiang Y."/>
        </authorList>
    </citation>
    <scope>NUCLEOTIDE SEQUENCE</scope>
    <source>
        <strain evidence="9">F4-1</strain>
    </source>
</reference>
<evidence type="ECO:0000256" key="3">
    <source>
        <dbReference type="ARBA" id="ARBA00012744"/>
    </source>
</evidence>
<comment type="catalytic activity">
    <reaction evidence="1">
        <text>Hydrolysis of terminal, non-reducing beta-D-glucosyl residues with release of beta-D-glucose.</text>
        <dbReference type="EC" id="3.2.1.21"/>
    </reaction>
</comment>
<name>A0AA39L8S9_SARSR</name>
<evidence type="ECO:0000256" key="1">
    <source>
        <dbReference type="ARBA" id="ARBA00000448"/>
    </source>
</evidence>
<evidence type="ECO:0000256" key="2">
    <source>
        <dbReference type="ARBA" id="ARBA00010838"/>
    </source>
</evidence>
<keyword evidence="4" id="KW-0378">Hydrolase</keyword>
<dbReference type="AlphaFoldDB" id="A0AA39L8S9"/>